<evidence type="ECO:0000313" key="2">
    <source>
        <dbReference type="Proteomes" id="UP000014962"/>
    </source>
</evidence>
<protein>
    <submittedName>
        <fullName evidence="1">Uncharacterized protein</fullName>
    </submittedName>
</protein>
<comment type="caution">
    <text evidence="1">The sequence shown here is derived from an EMBL/GenBank/DDBJ whole genome shotgun (WGS) entry which is preliminary data.</text>
</comment>
<proteinExistence type="predicted"/>
<dbReference type="AlphaFoldDB" id="S7X1T2"/>
<evidence type="ECO:0000313" key="1">
    <source>
        <dbReference type="EMBL" id="EPR70083.1"/>
    </source>
</evidence>
<accession>S7X1T2</accession>
<dbReference type="EMBL" id="ATMR01000206">
    <property type="protein sequence ID" value="EPR70083.1"/>
    <property type="molecule type" value="Genomic_DNA"/>
</dbReference>
<keyword evidence="2" id="KW-1185">Reference proteome</keyword>
<dbReference type="Proteomes" id="UP000014962">
    <property type="component" value="Unassembled WGS sequence"/>
</dbReference>
<reference evidence="1 2" key="1">
    <citation type="journal article" date="2013" name="Genome Announc.">
        <title>Draft Genome Sequence of Winogradskyella psychrotolerans RS-3T, Isolated from the Marine Transect of Kongsfjorden, Ny-Alesund, Svalbard, Arctic Ocean.</title>
        <authorList>
            <person name="Kumar Pinnaka A."/>
            <person name="Ara S."/>
            <person name="Singh A."/>
            <person name="Shivaji S."/>
        </authorList>
    </citation>
    <scope>NUCLEOTIDE SEQUENCE [LARGE SCALE GENOMIC DNA]</scope>
    <source>
        <strain evidence="1 2">RS-3</strain>
    </source>
</reference>
<dbReference type="PATRIC" id="fig|641526.4.peg.3918"/>
<organism evidence="1 2">
    <name type="scientific">Winogradskyella psychrotolerans RS-3</name>
    <dbReference type="NCBI Taxonomy" id="641526"/>
    <lineage>
        <taxon>Bacteria</taxon>
        <taxon>Pseudomonadati</taxon>
        <taxon>Bacteroidota</taxon>
        <taxon>Flavobacteriia</taxon>
        <taxon>Flavobacteriales</taxon>
        <taxon>Flavobacteriaceae</taxon>
        <taxon>Winogradskyella</taxon>
    </lineage>
</organism>
<sequence>MVLNDTALDPMAEFKKLTASLLTPTTKSATAKKAKAASI</sequence>
<gene>
    <name evidence="1" type="ORF">ADIWIN_3946</name>
</gene>
<name>S7X1T2_9FLAO</name>